<dbReference type="EMBL" id="RXHI01000018">
    <property type="protein sequence ID" value="RUA22357.1"/>
    <property type="molecule type" value="Genomic_DNA"/>
</dbReference>
<gene>
    <name evidence="1" type="ORF">DSL92_06155</name>
</gene>
<organism evidence="1">
    <name type="scientific">Billgrantia gudaonensis</name>
    <dbReference type="NCBI Taxonomy" id="376427"/>
    <lineage>
        <taxon>Bacteria</taxon>
        <taxon>Pseudomonadati</taxon>
        <taxon>Pseudomonadota</taxon>
        <taxon>Gammaproteobacteria</taxon>
        <taxon>Oceanospirillales</taxon>
        <taxon>Halomonadaceae</taxon>
        <taxon>Billgrantia</taxon>
    </lineage>
</organism>
<dbReference type="AlphaFoldDB" id="A0A432JIQ4"/>
<accession>A0A432JIQ4</accession>
<protein>
    <submittedName>
        <fullName evidence="1">Uncharacterized protein</fullName>
    </submittedName>
</protein>
<sequence length="69" mass="8198">MDFDAEEPQRQLHPPLFESSRTWCGRWKSPGRARRNRYFVYPAGVPVQVDRTMPIRLMHYVACFYDPPA</sequence>
<comment type="caution">
    <text evidence="1">The sequence shown here is derived from an EMBL/GenBank/DDBJ whole genome shotgun (WGS) entry which is preliminary data.</text>
</comment>
<name>A0A432JIQ4_9GAMM</name>
<evidence type="ECO:0000313" key="1">
    <source>
        <dbReference type="EMBL" id="RUA22357.1"/>
    </source>
</evidence>
<proteinExistence type="predicted"/>
<reference evidence="1" key="1">
    <citation type="submission" date="2018-12" db="EMBL/GenBank/DDBJ databases">
        <authorList>
            <person name="Jadhav K."/>
            <person name="Kushwaha B."/>
            <person name="Jadhav I."/>
        </authorList>
    </citation>
    <scope>NUCLEOTIDE SEQUENCE [LARGE SCALE GENOMIC DNA]</scope>
    <source>
        <strain evidence="1">SBS 10</strain>
    </source>
</reference>